<keyword evidence="3 6" id="KW-0812">Transmembrane</keyword>
<evidence type="ECO:0000256" key="1">
    <source>
        <dbReference type="ARBA" id="ARBA00004141"/>
    </source>
</evidence>
<keyword evidence="10" id="KW-1185">Reference proteome</keyword>
<gene>
    <name evidence="9" type="ORF">CYY_009206</name>
</gene>
<dbReference type="InterPro" id="IPR045888">
    <property type="entry name" value="Erv"/>
</dbReference>
<evidence type="ECO:0000313" key="9">
    <source>
        <dbReference type="EMBL" id="KAF2069473.1"/>
    </source>
</evidence>
<evidence type="ECO:0000256" key="6">
    <source>
        <dbReference type="SAM" id="Phobius"/>
    </source>
</evidence>
<dbReference type="InterPro" id="IPR039542">
    <property type="entry name" value="Erv_N"/>
</dbReference>
<feature type="transmembrane region" description="Helical" evidence="6">
    <location>
        <begin position="343"/>
        <end position="366"/>
    </location>
</feature>
<feature type="domain" description="Endoplasmic reticulum vesicle transporter N-terminal" evidence="8">
    <location>
        <begin position="7"/>
        <end position="96"/>
    </location>
</feature>
<dbReference type="AlphaFoldDB" id="A0A8J4PM41"/>
<keyword evidence="5 6" id="KW-0472">Membrane</keyword>
<name>A0A8J4PM41_9MYCE</name>
<evidence type="ECO:0000256" key="2">
    <source>
        <dbReference type="ARBA" id="ARBA00005648"/>
    </source>
</evidence>
<protein>
    <recommendedName>
        <fullName evidence="11">Endoplasmic reticulum-Golgi intermediate compartment protein 3</fullName>
    </recommendedName>
</protein>
<comment type="subcellular location">
    <subcellularLocation>
        <location evidence="1">Membrane</location>
        <topology evidence="1">Multi-pass membrane protein</topology>
    </subcellularLocation>
</comment>
<dbReference type="InterPro" id="IPR012936">
    <property type="entry name" value="Erv_C"/>
</dbReference>
<keyword evidence="4 6" id="KW-1133">Transmembrane helix</keyword>
<dbReference type="PANTHER" id="PTHR10984">
    <property type="entry name" value="ENDOPLASMIC RETICULUM-GOLGI INTERMEDIATE COMPARTMENT PROTEIN"/>
    <property type="match status" value="1"/>
</dbReference>
<reference evidence="9" key="1">
    <citation type="submission" date="2020-01" db="EMBL/GenBank/DDBJ databases">
        <title>Development of genomics and gene disruption for Polysphondylium violaceum indicates a role for the polyketide synthase stlB in stalk morphogenesis.</title>
        <authorList>
            <person name="Narita B."/>
            <person name="Kawabe Y."/>
            <person name="Kin K."/>
            <person name="Saito T."/>
            <person name="Gibbs R."/>
            <person name="Kuspa A."/>
            <person name="Muzny D."/>
            <person name="Queller D."/>
            <person name="Richards S."/>
            <person name="Strassman J."/>
            <person name="Sucgang R."/>
            <person name="Worley K."/>
            <person name="Schaap P."/>
        </authorList>
    </citation>
    <scope>NUCLEOTIDE SEQUENCE</scope>
    <source>
        <strain evidence="9">QSvi11</strain>
    </source>
</reference>
<evidence type="ECO:0000256" key="5">
    <source>
        <dbReference type="ARBA" id="ARBA00023136"/>
    </source>
</evidence>
<evidence type="ECO:0000256" key="4">
    <source>
        <dbReference type="ARBA" id="ARBA00022989"/>
    </source>
</evidence>
<evidence type="ECO:0008006" key="11">
    <source>
        <dbReference type="Google" id="ProtNLM"/>
    </source>
</evidence>
<dbReference type="GO" id="GO:0016020">
    <property type="term" value="C:membrane"/>
    <property type="evidence" value="ECO:0007669"/>
    <property type="project" value="UniProtKB-SubCell"/>
</dbReference>
<dbReference type="OrthoDB" id="270930at2759"/>
<dbReference type="EMBL" id="AJWJ01000655">
    <property type="protein sequence ID" value="KAF2069473.1"/>
    <property type="molecule type" value="Genomic_DNA"/>
</dbReference>
<dbReference type="Pfam" id="PF13850">
    <property type="entry name" value="ERGIC_N"/>
    <property type="match status" value="1"/>
</dbReference>
<comment type="similarity">
    <text evidence="2">Belongs to the ERGIC family.</text>
</comment>
<organism evidence="9 10">
    <name type="scientific">Polysphondylium violaceum</name>
    <dbReference type="NCBI Taxonomy" id="133409"/>
    <lineage>
        <taxon>Eukaryota</taxon>
        <taxon>Amoebozoa</taxon>
        <taxon>Evosea</taxon>
        <taxon>Eumycetozoa</taxon>
        <taxon>Dictyostelia</taxon>
        <taxon>Dictyosteliales</taxon>
        <taxon>Dictyosteliaceae</taxon>
        <taxon>Polysphondylium</taxon>
    </lineage>
</organism>
<dbReference type="GO" id="GO:0005783">
    <property type="term" value="C:endoplasmic reticulum"/>
    <property type="evidence" value="ECO:0007669"/>
    <property type="project" value="TreeGrafter"/>
</dbReference>
<dbReference type="Proteomes" id="UP000695562">
    <property type="component" value="Unassembled WGS sequence"/>
</dbReference>
<evidence type="ECO:0000313" key="10">
    <source>
        <dbReference type="Proteomes" id="UP000695562"/>
    </source>
</evidence>
<accession>A0A8J4PM41</accession>
<sequence length="382" mass="42754">MLSISKLKNFDAYPKTVDDFRIKTYTGAIVSIVSSIFILWLFFSQVNLYLSTDIHHELFVDTTRGEKLKINMDVVFHHLPCAYLSLDAMDVSGEHQFDVAHNIFKKRLSSTGSPIIESPPIREDEINKKAVVNNDASATCGSCWGAEDENIKCCNTCDDVRNAYSKRGWGIADPSTISQCLREGFTKNLIEQNGEGCQVYGFILVNKVAGNFHFAPGKSFQRHHMHVHDLQPFKGSFNLSHTINRLSFGNDFPGIRNPLDEVTKTELVGAGMFQYFIKVVPTIYEGLNGNRIATNQYSVTEHYRLLQAKKGDEPTGLPGLFFMYDLSPIMMKVGEKGKTFSSFLTSVCAIVGGVFTVAGIFDSFIYHTSKNLQKKIDLGKTH</sequence>
<comment type="caution">
    <text evidence="9">The sequence shown here is derived from an EMBL/GenBank/DDBJ whole genome shotgun (WGS) entry which is preliminary data.</text>
</comment>
<proteinExistence type="inferred from homology"/>
<evidence type="ECO:0000259" key="8">
    <source>
        <dbReference type="Pfam" id="PF13850"/>
    </source>
</evidence>
<dbReference type="PANTHER" id="PTHR10984:SF25">
    <property type="entry name" value="ENDOPLASMIC RETICULUM-GOLGI INTERMEDIATE COMPARTMENT PROTEIN 3"/>
    <property type="match status" value="1"/>
</dbReference>
<dbReference type="GO" id="GO:0030134">
    <property type="term" value="C:COPII-coated ER to Golgi transport vesicle"/>
    <property type="evidence" value="ECO:0007669"/>
    <property type="project" value="TreeGrafter"/>
</dbReference>
<feature type="transmembrane region" description="Helical" evidence="6">
    <location>
        <begin position="25"/>
        <end position="43"/>
    </location>
</feature>
<dbReference type="Pfam" id="PF07970">
    <property type="entry name" value="COPIIcoated_ERV"/>
    <property type="match status" value="1"/>
</dbReference>
<evidence type="ECO:0000259" key="7">
    <source>
        <dbReference type="Pfam" id="PF07970"/>
    </source>
</evidence>
<evidence type="ECO:0000256" key="3">
    <source>
        <dbReference type="ARBA" id="ARBA00022692"/>
    </source>
</evidence>
<feature type="domain" description="Endoplasmic reticulum vesicle transporter C-terminal" evidence="7">
    <location>
        <begin position="143"/>
        <end position="362"/>
    </location>
</feature>